<protein>
    <submittedName>
        <fullName evidence="1">RCG29133</fullName>
    </submittedName>
</protein>
<accession>A6KS92</accession>
<evidence type="ECO:0000313" key="2">
    <source>
        <dbReference type="Proteomes" id="UP000234681"/>
    </source>
</evidence>
<reference evidence="2" key="1">
    <citation type="submission" date="2005-09" db="EMBL/GenBank/DDBJ databases">
        <authorList>
            <person name="Mural R.J."/>
            <person name="Li P.W."/>
            <person name="Adams M.D."/>
            <person name="Amanatides P.G."/>
            <person name="Baden-Tillson H."/>
            <person name="Barnstead M."/>
            <person name="Chin S.H."/>
            <person name="Dew I."/>
            <person name="Evans C.A."/>
            <person name="Ferriera S."/>
            <person name="Flanigan M."/>
            <person name="Fosler C."/>
            <person name="Glodek A."/>
            <person name="Gu Z."/>
            <person name="Holt R.A."/>
            <person name="Jennings D."/>
            <person name="Kraft C.L."/>
            <person name="Lu F."/>
            <person name="Nguyen T."/>
            <person name="Nusskern D.R."/>
            <person name="Pfannkoch C.M."/>
            <person name="Sitter C."/>
            <person name="Sutton G.G."/>
            <person name="Venter J.C."/>
            <person name="Wang Z."/>
            <person name="Woodage T."/>
            <person name="Zheng X.H."/>
            <person name="Zhong F."/>
        </authorList>
    </citation>
    <scope>NUCLEOTIDE SEQUENCE [LARGE SCALE GENOMIC DNA]</scope>
    <source>
        <strain>BN</strain>
        <strain evidence="2">Sprague-Dawley</strain>
    </source>
</reference>
<gene>
    <name evidence="1" type="ORF">rCG_29133</name>
</gene>
<proteinExistence type="predicted"/>
<organism evidence="1 2">
    <name type="scientific">Rattus norvegicus</name>
    <name type="common">Rat</name>
    <dbReference type="NCBI Taxonomy" id="10116"/>
    <lineage>
        <taxon>Eukaryota</taxon>
        <taxon>Metazoa</taxon>
        <taxon>Chordata</taxon>
        <taxon>Craniata</taxon>
        <taxon>Vertebrata</taxon>
        <taxon>Euteleostomi</taxon>
        <taxon>Mammalia</taxon>
        <taxon>Eutheria</taxon>
        <taxon>Euarchontoglires</taxon>
        <taxon>Glires</taxon>
        <taxon>Rodentia</taxon>
        <taxon>Myomorpha</taxon>
        <taxon>Muroidea</taxon>
        <taxon>Muridae</taxon>
        <taxon>Murinae</taxon>
        <taxon>Rattus</taxon>
    </lineage>
</organism>
<dbReference type="AlphaFoldDB" id="A6KS92"/>
<evidence type="ECO:0000313" key="1">
    <source>
        <dbReference type="EMBL" id="EDL83223.1"/>
    </source>
</evidence>
<dbReference type="EMBL" id="CH474103">
    <property type="protein sequence ID" value="EDL83223.1"/>
    <property type="molecule type" value="Genomic_DNA"/>
</dbReference>
<sequence>MDCNGGLSVSISTHPDCALQEPGGLFKILCSPLSLLSPLIAKPKESTCLGFSMQPWFSWNLFCRSSWLRTHRDLPTSET</sequence>
<name>A6KS92_RAT</name>
<dbReference type="Proteomes" id="UP000234681">
    <property type="component" value="Chromosome 1"/>
</dbReference>